<dbReference type="Proteomes" id="UP000003532">
    <property type="component" value="Unassembled WGS sequence"/>
</dbReference>
<proteinExistence type="predicted"/>
<dbReference type="EMBL" id="AFCO01000971">
    <property type="protein sequence ID" value="EHC56725.1"/>
    <property type="molecule type" value="Genomic_DNA"/>
</dbReference>
<dbReference type="InterPro" id="IPR022074">
    <property type="entry name" value="DUF3626"/>
</dbReference>
<dbReference type="BioCyc" id="SENT913075:G120P-3202-MONOMER"/>
<evidence type="ECO:0000313" key="1">
    <source>
        <dbReference type="EMBL" id="EHC56725.1"/>
    </source>
</evidence>
<organism evidence="1 2">
    <name type="scientific">Salmonella enterica subsp. enterica serovar Inverness str. R8-3668</name>
    <dbReference type="NCBI Taxonomy" id="913075"/>
    <lineage>
        <taxon>Bacteria</taxon>
        <taxon>Pseudomonadati</taxon>
        <taxon>Pseudomonadota</taxon>
        <taxon>Gammaproteobacteria</taxon>
        <taxon>Enterobacterales</taxon>
        <taxon>Enterobacteriaceae</taxon>
        <taxon>Salmonella</taxon>
    </lineage>
</organism>
<protein>
    <submittedName>
        <fullName evidence="1">Putative bacteriophage protein</fullName>
    </submittedName>
</protein>
<dbReference type="AlphaFoldDB" id="G5NE91"/>
<comment type="caution">
    <text evidence="1">The sequence shown here is derived from an EMBL/GenBank/DDBJ whole genome shotgun (WGS) entry which is preliminary data.</text>
</comment>
<reference evidence="1 2" key="1">
    <citation type="journal article" date="2011" name="BMC Genomics">
        <title>Genome sequencing reveals diversification of virulence factor content and possible host adaptation in distinct subpopulations of Salmonella enterica.</title>
        <authorList>
            <person name="den Bakker H.C."/>
            <person name="Moreno Switt A.I."/>
            <person name="Govoni G."/>
            <person name="Cummings C.A."/>
            <person name="Ranieri M.L."/>
            <person name="Degoricija L."/>
            <person name="Hoelzer K."/>
            <person name="Rodriguez-Rivera L.D."/>
            <person name="Brown S."/>
            <person name="Bolchacova E."/>
            <person name="Furtado M.R."/>
            <person name="Wiedmann M."/>
        </authorList>
    </citation>
    <scope>NUCLEOTIDE SEQUENCE [LARGE SCALE GENOMIC DNA]</scope>
    <source>
        <strain evidence="1 2">R8-3668</strain>
    </source>
</reference>
<name>G5NE91_SALET</name>
<sequence length="387" mass="43812">MLKPICHSGSIKVPEYLETDKEKNAGRTPLSSDIQQVRNVVEDVPPFPESRTARGSVSAAYRLSFDEVFCGLSNEERKKVYGRLFGKQVLAHIHSRCQRDADADIIREKAQRDADIIREKALRRISRECGTEIDCTLLLNKMVDILQNARLTINFNAAKIDFVSLLKNKEYLNSYVLGCRPGDLPAYNVGRDSVETKAFELERLADSPYAPYGQTGGFSVAYTPNSRTFSPTSRPIYAALDFLNGENGGASAYGKSFFELNDNVKTNCTLSPFDIYGHRFGLDTSKLSTFWHMENLIASCQNDFFGYNCFKSLVKMAKDEKFLAHSNYGKGYEGNYIEAHIHGDVCLFRDIKHVYLSLQENSYSKSQLYDYAKQINQALNRDCIILY</sequence>
<dbReference type="PATRIC" id="fig|913075.3.peg.2308"/>
<evidence type="ECO:0000313" key="2">
    <source>
        <dbReference type="Proteomes" id="UP000003532"/>
    </source>
</evidence>
<gene>
    <name evidence="1" type="ORF">LTSEINV_2996</name>
</gene>
<accession>G5NE91</accession>
<dbReference type="Pfam" id="PF12294">
    <property type="entry name" value="DUF3626"/>
    <property type="match status" value="1"/>
</dbReference>